<dbReference type="AlphaFoldDB" id="A0A5P6VU76"/>
<evidence type="ECO:0000313" key="2">
    <source>
        <dbReference type="Proteomes" id="UP000327030"/>
    </source>
</evidence>
<keyword evidence="1" id="KW-0614">Plasmid</keyword>
<geneLocation type="plasmid" evidence="2">
    <name>pnp95</name>
</geneLocation>
<accession>A0A5P6VU76</accession>
<reference evidence="2" key="1">
    <citation type="submission" date="2019-08" db="EMBL/GenBank/DDBJ databases">
        <title>Complete Genome Sequence of the Polysaccharide-Degrading Rumen Bacterium Pseudobutyrivibrio xylanivorans MA3014.</title>
        <authorList>
            <person name="Palevich N."/>
            <person name="Maclean P.H."/>
            <person name="Kelly W.J."/>
            <person name="Leahy S.C."/>
            <person name="Rakonjac J."/>
            <person name="Attwood G.T."/>
        </authorList>
    </citation>
    <scope>NUCLEOTIDE SEQUENCE [LARGE SCALE GENOMIC DNA]</scope>
    <source>
        <strain evidence="2">MA3014</strain>
        <plasmid evidence="2">pnp95</plasmid>
    </source>
</reference>
<evidence type="ECO:0000313" key="1">
    <source>
        <dbReference type="EMBL" id="QFJ56285.1"/>
    </source>
</evidence>
<dbReference type="KEGG" id="pxv:FXF36_15310"/>
<name>A0A5P6VU76_PSEXY</name>
<sequence>MKYISSFIKKNLANDSLETVLVKVMLINDFYGTNVYDVTLSVAKHILSISEIDTRMMTGVLIYT</sequence>
<dbReference type="EMBL" id="CP043029">
    <property type="protein sequence ID" value="QFJ56285.1"/>
    <property type="molecule type" value="Genomic_DNA"/>
</dbReference>
<proteinExistence type="predicted"/>
<dbReference type="RefSeq" id="WP_151625857.1">
    <property type="nucleotide sequence ID" value="NZ_CP043029.1"/>
</dbReference>
<gene>
    <name evidence="1" type="ORF">FXF36_15310</name>
</gene>
<dbReference type="Proteomes" id="UP000327030">
    <property type="component" value="Plasmid pNP95"/>
</dbReference>
<dbReference type="OrthoDB" id="9792813at2"/>
<organism evidence="1 2">
    <name type="scientific">Pseudobutyrivibrio xylanivorans</name>
    <dbReference type="NCBI Taxonomy" id="185007"/>
    <lineage>
        <taxon>Bacteria</taxon>
        <taxon>Bacillati</taxon>
        <taxon>Bacillota</taxon>
        <taxon>Clostridia</taxon>
        <taxon>Lachnospirales</taxon>
        <taxon>Lachnospiraceae</taxon>
        <taxon>Pseudobutyrivibrio</taxon>
    </lineage>
</organism>
<protein>
    <submittedName>
        <fullName evidence="1">Uncharacterized protein</fullName>
    </submittedName>
</protein>